<dbReference type="RefSeq" id="WP_317963280.1">
    <property type="nucleotide sequence ID" value="NZ_OX458333.1"/>
</dbReference>
<name>A0ABM9I4L3_9GAMM</name>
<dbReference type="InterPro" id="IPR014544">
    <property type="entry name" value="UCP028408"/>
</dbReference>
<dbReference type="Pfam" id="PF11795">
    <property type="entry name" value="DUF3322"/>
    <property type="match status" value="1"/>
</dbReference>
<dbReference type="InterPro" id="IPR024537">
    <property type="entry name" value="DUF3322"/>
</dbReference>
<dbReference type="PIRSF" id="PIRSF028408">
    <property type="entry name" value="UCP028408"/>
    <property type="match status" value="1"/>
</dbReference>
<keyword evidence="4" id="KW-1185">Reference proteome</keyword>
<protein>
    <submittedName>
        <fullName evidence="3">Cytoplasmic protein</fullName>
    </submittedName>
</protein>
<dbReference type="EMBL" id="OX458333">
    <property type="protein sequence ID" value="CAI8882953.1"/>
    <property type="molecule type" value="Genomic_DNA"/>
</dbReference>
<feature type="domain" description="Wadjet protein JetD C-terminal" evidence="1">
    <location>
        <begin position="209"/>
        <end position="387"/>
    </location>
</feature>
<proteinExistence type="predicted"/>
<organism evidence="3 4">
    <name type="scientific">Methylocaldum szegediense</name>
    <dbReference type="NCBI Taxonomy" id="73780"/>
    <lineage>
        <taxon>Bacteria</taxon>
        <taxon>Pseudomonadati</taxon>
        <taxon>Pseudomonadota</taxon>
        <taxon>Gammaproteobacteria</taxon>
        <taxon>Methylococcales</taxon>
        <taxon>Methylococcaceae</taxon>
        <taxon>Methylocaldum</taxon>
    </lineage>
</organism>
<sequence>MTWTTPADLRAQVQKLWDKGLILASLAGGETVFPRRLTLKGPSSSELTDRFDQVRSWIADLRRGSHYRVVMREVRHRVLGANQIPDEIWVDTLDDALALIGKRRDAERFAQVVATTRNRRPAVLPWLVKYPLKALELADRWPMLLDIVDWIEAHPRPGVYLRQIDIPGIHTKFIETHRSVLSELLDLTLPPDAFDADAVGLGQFCRRYGFRDKPVRIRFRILDPELALLPGTADQDITLDHDTFALLDAKVDRVFITENETNFLAFPNLPRSMVVFGAGYGFDRLAQAAWLHRCAIHYWGDIDTHGFAILDQLRTYFPHTESFLMDRETLMAHSSQWLTEPRPVRRDLPQLTREEQVLYDDLRHNRIRPALRLEQERIGFGWIEMALDRLQTEHGTVD</sequence>
<dbReference type="Proteomes" id="UP001162030">
    <property type="component" value="Chromosome"/>
</dbReference>
<gene>
    <name evidence="3" type="ORF">MSZNOR_3093</name>
</gene>
<dbReference type="Pfam" id="PF09983">
    <property type="entry name" value="JetD_C"/>
    <property type="match status" value="1"/>
</dbReference>
<dbReference type="InterPro" id="IPR024534">
    <property type="entry name" value="JetD_C"/>
</dbReference>
<evidence type="ECO:0000313" key="3">
    <source>
        <dbReference type="EMBL" id="CAI8882953.1"/>
    </source>
</evidence>
<feature type="domain" description="DUF3322" evidence="2">
    <location>
        <begin position="6"/>
        <end position="186"/>
    </location>
</feature>
<evidence type="ECO:0000259" key="2">
    <source>
        <dbReference type="Pfam" id="PF11795"/>
    </source>
</evidence>
<accession>A0ABM9I4L3</accession>
<evidence type="ECO:0000259" key="1">
    <source>
        <dbReference type="Pfam" id="PF09983"/>
    </source>
</evidence>
<evidence type="ECO:0000313" key="4">
    <source>
        <dbReference type="Proteomes" id="UP001162030"/>
    </source>
</evidence>
<reference evidence="3 4" key="1">
    <citation type="submission" date="2023-03" db="EMBL/GenBank/DDBJ databases">
        <authorList>
            <person name="Pearce D."/>
        </authorList>
    </citation>
    <scope>NUCLEOTIDE SEQUENCE [LARGE SCALE GENOMIC DNA]</scope>
    <source>
        <strain evidence="3">Msz</strain>
    </source>
</reference>